<gene>
    <name evidence="1" type="ORF">HPB47_011056</name>
</gene>
<dbReference type="EMBL" id="JABSTQ010011403">
    <property type="protein sequence ID" value="KAG0411800.1"/>
    <property type="molecule type" value="Genomic_DNA"/>
</dbReference>
<sequence>MTSDTAVRSEELGIGEDAALLARSGYVLGDELGSGSHSRVAVVTRDGLAYACKVVYTRRTSRNFRVKFLPRQLGILSRLRHSHIVRVLEILHRPSRVFIVMELVLGGNLFTLVSAEGRLSESRAHELFVQLACAVAYLHRHNIAHRDIKCENVLLSHDGIVKLADFGFSRYCGEPREAARSLQVAGGRIRAMELNAPRLHTRLSLIRSSDVYVTLLRWHSGRNRAHTLGIRKGRRAVLVLSLTMVETSRPRRHVRIPDALAEAGNERMFRKRGSVQDGDRRRKNHGTRGASW</sequence>
<evidence type="ECO:0000313" key="2">
    <source>
        <dbReference type="Proteomes" id="UP000805193"/>
    </source>
</evidence>
<reference evidence="1 2" key="1">
    <citation type="journal article" date="2020" name="Cell">
        <title>Large-Scale Comparative Analyses of Tick Genomes Elucidate Their Genetic Diversity and Vector Capacities.</title>
        <authorList>
            <consortium name="Tick Genome and Microbiome Consortium (TIGMIC)"/>
            <person name="Jia N."/>
            <person name="Wang J."/>
            <person name="Shi W."/>
            <person name="Du L."/>
            <person name="Sun Y."/>
            <person name="Zhan W."/>
            <person name="Jiang J.F."/>
            <person name="Wang Q."/>
            <person name="Zhang B."/>
            <person name="Ji P."/>
            <person name="Bell-Sakyi L."/>
            <person name="Cui X.M."/>
            <person name="Yuan T.T."/>
            <person name="Jiang B.G."/>
            <person name="Yang W.F."/>
            <person name="Lam T.T."/>
            <person name="Chang Q.C."/>
            <person name="Ding S.J."/>
            <person name="Wang X.J."/>
            <person name="Zhu J.G."/>
            <person name="Ruan X.D."/>
            <person name="Zhao L."/>
            <person name="Wei J.T."/>
            <person name="Ye R.Z."/>
            <person name="Que T.C."/>
            <person name="Du C.H."/>
            <person name="Zhou Y.H."/>
            <person name="Cheng J.X."/>
            <person name="Dai P.F."/>
            <person name="Guo W.B."/>
            <person name="Han X.H."/>
            <person name="Huang E.J."/>
            <person name="Li L.F."/>
            <person name="Wei W."/>
            <person name="Gao Y.C."/>
            <person name="Liu J.Z."/>
            <person name="Shao H.Z."/>
            <person name="Wang X."/>
            <person name="Wang C.C."/>
            <person name="Yang T.C."/>
            <person name="Huo Q.B."/>
            <person name="Li W."/>
            <person name="Chen H.Y."/>
            <person name="Chen S.E."/>
            <person name="Zhou L.G."/>
            <person name="Ni X.B."/>
            <person name="Tian J.H."/>
            <person name="Sheng Y."/>
            <person name="Liu T."/>
            <person name="Pan Y.S."/>
            <person name="Xia L.Y."/>
            <person name="Li J."/>
            <person name="Zhao F."/>
            <person name="Cao W.C."/>
        </authorList>
    </citation>
    <scope>NUCLEOTIDE SEQUENCE [LARGE SCALE GENOMIC DNA]</scope>
    <source>
        <strain evidence="1">Iper-2018</strain>
    </source>
</reference>
<keyword evidence="2" id="KW-1185">Reference proteome</keyword>
<dbReference type="Proteomes" id="UP000805193">
    <property type="component" value="Unassembled WGS sequence"/>
</dbReference>
<comment type="caution">
    <text evidence="1">The sequence shown here is derived from an EMBL/GenBank/DDBJ whole genome shotgun (WGS) entry which is preliminary data.</text>
</comment>
<name>A0AC60NXI4_IXOPE</name>
<protein>
    <submittedName>
        <fullName evidence="1">Uncharacterized protein</fullName>
    </submittedName>
</protein>
<accession>A0AC60NXI4</accession>
<organism evidence="1 2">
    <name type="scientific">Ixodes persulcatus</name>
    <name type="common">Taiga tick</name>
    <dbReference type="NCBI Taxonomy" id="34615"/>
    <lineage>
        <taxon>Eukaryota</taxon>
        <taxon>Metazoa</taxon>
        <taxon>Ecdysozoa</taxon>
        <taxon>Arthropoda</taxon>
        <taxon>Chelicerata</taxon>
        <taxon>Arachnida</taxon>
        <taxon>Acari</taxon>
        <taxon>Parasitiformes</taxon>
        <taxon>Ixodida</taxon>
        <taxon>Ixodoidea</taxon>
        <taxon>Ixodidae</taxon>
        <taxon>Ixodinae</taxon>
        <taxon>Ixodes</taxon>
    </lineage>
</organism>
<proteinExistence type="predicted"/>
<evidence type="ECO:0000313" key="1">
    <source>
        <dbReference type="EMBL" id="KAG0411800.1"/>
    </source>
</evidence>